<gene>
    <name evidence="11" type="ORF">EI16_01760</name>
</gene>
<comment type="subcellular location">
    <subcellularLocation>
        <location evidence="1">Cytoplasm</location>
    </subcellularLocation>
</comment>
<dbReference type="InterPro" id="IPR049821">
    <property type="entry name" value="PolIIIA_DnaE1_PHP"/>
</dbReference>
<dbReference type="GO" id="GO:0003676">
    <property type="term" value="F:nucleic acid binding"/>
    <property type="evidence" value="ECO:0007669"/>
    <property type="project" value="InterPro"/>
</dbReference>
<dbReference type="GO" id="GO:0003887">
    <property type="term" value="F:DNA-directed DNA polymerase activity"/>
    <property type="evidence" value="ECO:0007669"/>
    <property type="project" value="UniProtKB-KW"/>
</dbReference>
<keyword evidence="5" id="KW-0808">Transferase</keyword>
<dbReference type="CDD" id="cd07433">
    <property type="entry name" value="PHP_PolIIIA_DnaE1"/>
    <property type="match status" value="1"/>
</dbReference>
<dbReference type="Pfam" id="PF14579">
    <property type="entry name" value="HHH_6"/>
    <property type="match status" value="1"/>
</dbReference>
<dbReference type="InterPro" id="IPR004365">
    <property type="entry name" value="NA-bd_OB_tRNA"/>
</dbReference>
<evidence type="ECO:0000256" key="3">
    <source>
        <dbReference type="ARBA" id="ARBA00019114"/>
    </source>
</evidence>
<organism evidence="11 12">
    <name type="scientific">Hydrogenovibrio marinus</name>
    <dbReference type="NCBI Taxonomy" id="28885"/>
    <lineage>
        <taxon>Bacteria</taxon>
        <taxon>Pseudomonadati</taxon>
        <taxon>Pseudomonadota</taxon>
        <taxon>Gammaproteobacteria</taxon>
        <taxon>Thiotrichales</taxon>
        <taxon>Piscirickettsiaceae</taxon>
        <taxon>Hydrogenovibrio</taxon>
    </lineage>
</organism>
<dbReference type="Pfam" id="PF07733">
    <property type="entry name" value="DNA_pol3_alpha"/>
    <property type="match status" value="1"/>
</dbReference>
<keyword evidence="6" id="KW-0548">Nucleotidyltransferase</keyword>
<comment type="caution">
    <text evidence="11">The sequence shown here is derived from an EMBL/GenBank/DDBJ whole genome shotgun (WGS) entry which is preliminary data.</text>
</comment>
<reference evidence="11 12" key="1">
    <citation type="submission" date="2014-04" db="EMBL/GenBank/DDBJ databases">
        <title>Draft genome sequence of Hydrogenovibrio marinus MH-110, a model organism for aerobic H2 metabolism.</title>
        <authorList>
            <person name="Cha H.J."/>
            <person name="Jo B.H."/>
            <person name="Hwang B.H."/>
        </authorList>
    </citation>
    <scope>NUCLEOTIDE SEQUENCE [LARGE SCALE GENOMIC DNA]</scope>
    <source>
        <strain evidence="11 12">MH-110</strain>
    </source>
</reference>
<dbReference type="PANTHER" id="PTHR32294:SF0">
    <property type="entry name" value="DNA POLYMERASE III SUBUNIT ALPHA"/>
    <property type="match status" value="1"/>
</dbReference>
<evidence type="ECO:0000256" key="7">
    <source>
        <dbReference type="ARBA" id="ARBA00022705"/>
    </source>
</evidence>
<dbReference type="EC" id="2.7.7.7" evidence="2"/>
<dbReference type="AlphaFoldDB" id="A0A066ZML5"/>
<keyword evidence="4" id="KW-0963">Cytoplasm</keyword>
<dbReference type="InterPro" id="IPR041931">
    <property type="entry name" value="DNA_pol3_alpha_thumb_dom"/>
</dbReference>
<dbReference type="InterPro" id="IPR029460">
    <property type="entry name" value="DNAPol_HHH"/>
</dbReference>
<dbReference type="FunFam" id="1.10.150.870:FF:000001">
    <property type="entry name" value="DNA polymerase III subunit alpha"/>
    <property type="match status" value="1"/>
</dbReference>
<evidence type="ECO:0000256" key="9">
    <source>
        <dbReference type="ARBA" id="ARBA00049244"/>
    </source>
</evidence>
<evidence type="ECO:0000256" key="6">
    <source>
        <dbReference type="ARBA" id="ARBA00022695"/>
    </source>
</evidence>
<dbReference type="GO" id="GO:0005737">
    <property type="term" value="C:cytoplasm"/>
    <property type="evidence" value="ECO:0007669"/>
    <property type="project" value="UniProtKB-SubCell"/>
</dbReference>
<comment type="catalytic activity">
    <reaction evidence="9">
        <text>DNA(n) + a 2'-deoxyribonucleoside 5'-triphosphate = DNA(n+1) + diphosphate</text>
        <dbReference type="Rhea" id="RHEA:22508"/>
        <dbReference type="Rhea" id="RHEA-COMP:17339"/>
        <dbReference type="Rhea" id="RHEA-COMP:17340"/>
        <dbReference type="ChEBI" id="CHEBI:33019"/>
        <dbReference type="ChEBI" id="CHEBI:61560"/>
        <dbReference type="ChEBI" id="CHEBI:173112"/>
        <dbReference type="EC" id="2.7.7.7"/>
    </reaction>
</comment>
<evidence type="ECO:0000313" key="12">
    <source>
        <dbReference type="Proteomes" id="UP000027341"/>
    </source>
</evidence>
<dbReference type="InterPro" id="IPR040982">
    <property type="entry name" value="DNA_pol3_finger"/>
</dbReference>
<feature type="domain" description="Polymerase/histidinol phosphatase N-terminal" evidence="10">
    <location>
        <begin position="5"/>
        <end position="72"/>
    </location>
</feature>
<evidence type="ECO:0000256" key="1">
    <source>
        <dbReference type="ARBA" id="ARBA00004496"/>
    </source>
</evidence>
<dbReference type="RefSeq" id="WP_029908803.1">
    <property type="nucleotide sequence ID" value="NZ_AP020335.1"/>
</dbReference>
<dbReference type="CDD" id="cd04485">
    <property type="entry name" value="DnaE_OBF"/>
    <property type="match status" value="1"/>
</dbReference>
<dbReference type="InterPro" id="IPR011708">
    <property type="entry name" value="DNA_pol3_alpha_NTPase_dom"/>
</dbReference>
<sequence length="1158" mass="129741">MSQFVHLHVHSEYSVVDATLRVKRAVALAKQHQQPAMALTDQRNMFALVKFYTAAMGEGIKPIIGADIEVEAEDGNVFKVVCLCQNEQGYLNLSHLISMGYLKNQKLIDNDMKALVKQEWLQDRNEGLIILSGGVHGDVGQALLAEKPNLAATRTTWWQKYFPDRFYLELTRTGRPQEEQYVALAVEVAHRYDLPVVATNDVCFESPDDFDAHEVRVCIHDGNVLDDPNRPKRYSEQQYFRSTEEMVALFQDVPEAIENTVEIAKRCNVDLTLGTYFLPDFPVPEGMTMDEYFIQSSQQGLEERLQFLFGYLSADEFKEKRKEYDERLKFELDIILQMGFPGYFFIVADFIQWGKNHQVPVGPGRGSGAGSLVAYALKITDLDPLEYDLLFERFLNPERVSMPDFDVDFCMDRRDEVIDYVSRQYGQDHVSQIVTFGTMAAKAVVRDVGRVLGLGYGMVDGIAKLIPNDLGIKLAAALEQEEMLQARYDEEEDVQQLLDLALKLEGTVRNTGKHAGGVVIGPKPLDEFCPVLCEPDGSSVVTQLDKNDVETAGLVKFDFLGLRTLTIIDWALQSINEGKQKGDEGFVEIERIPLDDMATFDLIKTGRTTGVFQLESSGMQNLIVRLRPDCFEDIIALVALFRPGPLESGMVDNFIARKHGREQVSYPDAQYQHMSLQPILEPTYGVILYQEQVMQIAQVLAGYTLGGADMLRRAMGKKKPEEMAKQRSVFEEGAIKNGVDGNLAMKIFDLVEKFAGYGFNKSHSAAYALVSYQSAWLKTHYPAEFMAAQISSDMDNTDKVVHMVNECYQMGLEIDAPDVNLGQIHFKAVKGEKRLRYGLGAIKGVGESALEGMIQEREQNGPFKDLFDFCMRVNKKVNKRVIEALVFSGAFDSLHGNRNAMLESIGIALQKAEQKQKDEEAGQTDLFGDSAAFESENASELVKVNELPEKQRLKAEKDVLGLYLSGHPIAAYREELSKLVDANLADLKPEKWAKKWVAGLIVESRAKVTKSGSKMGFVSLDDQTARLEVVLRPAVFESSREILEPDNIVMVYGEISEDTFNGGIKLDAEQVVTLAESRIEKARAIKVLAHKPLNVAEIHELQSIMLPSRSEQGLPLVVDYQNGNAKAQLISQEGFIYYPDDALLEALKSNGWQAEIVL</sequence>
<accession>A0A066ZML5</accession>
<evidence type="ECO:0000313" key="11">
    <source>
        <dbReference type="EMBL" id="KDN95063.1"/>
    </source>
</evidence>
<dbReference type="Proteomes" id="UP000027341">
    <property type="component" value="Unassembled WGS sequence"/>
</dbReference>
<dbReference type="EMBL" id="JMIU01000001">
    <property type="protein sequence ID" value="KDN95063.1"/>
    <property type="molecule type" value="Genomic_DNA"/>
</dbReference>
<dbReference type="SUPFAM" id="SSF89550">
    <property type="entry name" value="PHP domain-like"/>
    <property type="match status" value="1"/>
</dbReference>
<dbReference type="NCBIfam" id="TIGR00594">
    <property type="entry name" value="polc"/>
    <property type="match status" value="1"/>
</dbReference>
<dbReference type="PANTHER" id="PTHR32294">
    <property type="entry name" value="DNA POLYMERASE III SUBUNIT ALPHA"/>
    <property type="match status" value="1"/>
</dbReference>
<keyword evidence="8" id="KW-0239">DNA-directed DNA polymerase</keyword>
<dbReference type="Gene3D" id="1.10.10.1600">
    <property type="entry name" value="Bacterial DNA polymerase III alpha subunit, thumb domain"/>
    <property type="match status" value="1"/>
</dbReference>
<dbReference type="SMART" id="SM00481">
    <property type="entry name" value="POLIIIAc"/>
    <property type="match status" value="1"/>
</dbReference>
<dbReference type="Pfam" id="PF17657">
    <property type="entry name" value="DNA_pol3_finger"/>
    <property type="match status" value="1"/>
</dbReference>
<dbReference type="Gene3D" id="1.10.150.870">
    <property type="match status" value="1"/>
</dbReference>
<name>A0A066ZML5_HYDMR</name>
<protein>
    <recommendedName>
        <fullName evidence="3">DNA polymerase III subunit alpha</fullName>
        <ecNumber evidence="2">2.7.7.7</ecNumber>
    </recommendedName>
</protein>
<proteinExistence type="predicted"/>
<evidence type="ECO:0000259" key="10">
    <source>
        <dbReference type="SMART" id="SM00481"/>
    </source>
</evidence>
<dbReference type="Pfam" id="PF01336">
    <property type="entry name" value="tRNA_anti-codon"/>
    <property type="match status" value="1"/>
</dbReference>
<evidence type="ECO:0000256" key="8">
    <source>
        <dbReference type="ARBA" id="ARBA00022932"/>
    </source>
</evidence>
<dbReference type="STRING" id="28885.EI16_01760"/>
<dbReference type="GO" id="GO:0006260">
    <property type="term" value="P:DNA replication"/>
    <property type="evidence" value="ECO:0007669"/>
    <property type="project" value="UniProtKB-KW"/>
</dbReference>
<dbReference type="Gene3D" id="3.20.20.140">
    <property type="entry name" value="Metal-dependent hydrolases"/>
    <property type="match status" value="1"/>
</dbReference>
<dbReference type="GO" id="GO:0008408">
    <property type="term" value="F:3'-5' exonuclease activity"/>
    <property type="evidence" value="ECO:0007669"/>
    <property type="project" value="InterPro"/>
</dbReference>
<dbReference type="InterPro" id="IPR003141">
    <property type="entry name" value="Pol/His_phosphatase_N"/>
</dbReference>
<dbReference type="InterPro" id="IPR016195">
    <property type="entry name" value="Pol/histidinol_Pase-like"/>
</dbReference>
<dbReference type="InterPro" id="IPR004805">
    <property type="entry name" value="DnaE2/DnaE/PolC"/>
</dbReference>
<keyword evidence="12" id="KW-1185">Reference proteome</keyword>
<evidence type="ECO:0000256" key="5">
    <source>
        <dbReference type="ARBA" id="ARBA00022679"/>
    </source>
</evidence>
<evidence type="ECO:0000256" key="4">
    <source>
        <dbReference type="ARBA" id="ARBA00022490"/>
    </source>
</evidence>
<keyword evidence="7" id="KW-0235">DNA replication</keyword>
<evidence type="ECO:0000256" key="2">
    <source>
        <dbReference type="ARBA" id="ARBA00012417"/>
    </source>
</evidence>
<dbReference type="InterPro" id="IPR004013">
    <property type="entry name" value="PHP_dom"/>
</dbReference>
<dbReference type="Pfam" id="PF02811">
    <property type="entry name" value="PHP"/>
    <property type="match status" value="1"/>
</dbReference>
<dbReference type="NCBIfam" id="NF004226">
    <property type="entry name" value="PRK05673.1"/>
    <property type="match status" value="1"/>
</dbReference>